<accession>A0A078BDC5</accession>
<sequence length="607" mass="71464">MQGGNLGLGNHGSKTMPGYSPFRPPNDEEVFITRETEKQKRKEAKEKAKNLKIWDKKTATSRVPLRKVKDSDIAPAQIEENLYNFNSTQRGYISAAMHIAKSRVQFPREQRPQNINEFVDQKKEMFLVELSNTTIKKEIEELDHKSKRKAIALKDSSNQLENDHIKLMKFIEQDNITTQDKEKEAEKMVALRKKKEAKIKKIDTRIANLKSEIEKNKDVLTGLEAHKEFLLELSHINWINDQEKAKKAKRDKIKKEWIEFHKKDRRDDHLIFRDNDDELFTETGKGGASAIGDMATTQKSDNQGGMHKQSKKGQQIQQLKRETMTDKDWEAKFEMLFKEDLIDLPEDFFDEELFYTDPNDLNNIFSELEEKNLYLIHMSQEVEQSLETQKQQYQMLQEKLGKEMEIHTKNKRNLEEQINESNKNLYELKKRSSVNTLSNQQQSEKDKDKNKDAEVDVNIEELLHDLKKDIHKVYKNTIDPHADLHAKLTLDILTEVEITLETYMRNIDYMEKEDGVEVNKIEKSLKGDYKREQREKNANKEKEMINKKNSELKARMDRVYEKVGRVAMPRSMKKKVKREKAEVKVDEHTLDRLRYLGQLDPVDQQNK</sequence>
<keyword evidence="6" id="KW-1185">Reference proteome</keyword>
<dbReference type="OrthoDB" id="298534at2759"/>
<feature type="compositionally biased region" description="Gly residues" evidence="3">
    <location>
        <begin position="1"/>
        <end position="10"/>
    </location>
</feature>
<feature type="region of interest" description="Disordered" evidence="3">
    <location>
        <begin position="531"/>
        <end position="550"/>
    </location>
</feature>
<name>A0A078BDC5_STYLE</name>
<evidence type="ECO:0000256" key="2">
    <source>
        <dbReference type="SAM" id="Coils"/>
    </source>
</evidence>
<evidence type="ECO:0000259" key="4">
    <source>
        <dbReference type="Pfam" id="PF13863"/>
    </source>
</evidence>
<evidence type="ECO:0000313" key="6">
    <source>
        <dbReference type="Proteomes" id="UP000039865"/>
    </source>
</evidence>
<dbReference type="OMA" id="SSENWIL"/>
<feature type="domain" description="DUF4200" evidence="4">
    <location>
        <begin position="118"/>
        <end position="234"/>
    </location>
</feature>
<feature type="compositionally biased region" description="Polar residues" evidence="3">
    <location>
        <begin position="433"/>
        <end position="442"/>
    </location>
</feature>
<dbReference type="Pfam" id="PF13863">
    <property type="entry name" value="DUF4200"/>
    <property type="match status" value="1"/>
</dbReference>
<evidence type="ECO:0000256" key="1">
    <source>
        <dbReference type="ARBA" id="ARBA00023054"/>
    </source>
</evidence>
<feature type="coiled-coil region" evidence="2">
    <location>
        <begin position="379"/>
        <end position="431"/>
    </location>
</feature>
<feature type="region of interest" description="Disordered" evidence="3">
    <location>
        <begin position="431"/>
        <end position="453"/>
    </location>
</feature>
<dbReference type="PANTHER" id="PTHR21683:SF3">
    <property type="entry name" value="CILIA AND FLAGELLA ASSOCIATED PROTEIN 100"/>
    <property type="match status" value="1"/>
</dbReference>
<protein>
    <recommendedName>
        <fullName evidence="4">DUF4200 domain-containing protein</fullName>
    </recommendedName>
</protein>
<dbReference type="AlphaFoldDB" id="A0A078BDC5"/>
<dbReference type="InterPro" id="IPR051147">
    <property type="entry name" value="CFAP_domain-containing"/>
</dbReference>
<dbReference type="PANTHER" id="PTHR21683">
    <property type="entry name" value="COILED-COIL DOMAIN-CONTAINING PROTEIN 42 LIKE-2-LIKE-RELATED"/>
    <property type="match status" value="1"/>
</dbReference>
<feature type="compositionally biased region" description="Basic and acidic residues" evidence="3">
    <location>
        <begin position="443"/>
        <end position="453"/>
    </location>
</feature>
<dbReference type="Proteomes" id="UP000039865">
    <property type="component" value="Unassembled WGS sequence"/>
</dbReference>
<feature type="coiled-coil region" evidence="2">
    <location>
        <begin position="192"/>
        <end position="226"/>
    </location>
</feature>
<reference evidence="5 6" key="1">
    <citation type="submission" date="2014-06" db="EMBL/GenBank/DDBJ databases">
        <authorList>
            <person name="Swart Estienne"/>
        </authorList>
    </citation>
    <scope>NUCLEOTIDE SEQUENCE [LARGE SCALE GENOMIC DNA]</scope>
    <source>
        <strain evidence="5 6">130c</strain>
    </source>
</reference>
<dbReference type="EMBL" id="CCKQ01019191">
    <property type="protein sequence ID" value="CDW91207.1"/>
    <property type="molecule type" value="Genomic_DNA"/>
</dbReference>
<dbReference type="InParanoid" id="A0A078BDC5"/>
<dbReference type="InterPro" id="IPR025252">
    <property type="entry name" value="DUF4200"/>
</dbReference>
<proteinExistence type="predicted"/>
<evidence type="ECO:0000256" key="3">
    <source>
        <dbReference type="SAM" id="MobiDB-lite"/>
    </source>
</evidence>
<gene>
    <name evidence="5" type="primary">Contig8204.g8760</name>
    <name evidence="5" type="ORF">STYLEM_20360</name>
</gene>
<feature type="region of interest" description="Disordered" evidence="3">
    <location>
        <begin position="298"/>
        <end position="317"/>
    </location>
</feature>
<evidence type="ECO:0000313" key="5">
    <source>
        <dbReference type="EMBL" id="CDW91207.1"/>
    </source>
</evidence>
<keyword evidence="1 2" id="KW-0175">Coiled coil</keyword>
<dbReference type="GO" id="GO:0005856">
    <property type="term" value="C:cytoskeleton"/>
    <property type="evidence" value="ECO:0007669"/>
    <property type="project" value="UniProtKB-ARBA"/>
</dbReference>
<feature type="region of interest" description="Disordered" evidence="3">
    <location>
        <begin position="1"/>
        <end position="27"/>
    </location>
</feature>
<organism evidence="5 6">
    <name type="scientific">Stylonychia lemnae</name>
    <name type="common">Ciliate</name>
    <dbReference type="NCBI Taxonomy" id="5949"/>
    <lineage>
        <taxon>Eukaryota</taxon>
        <taxon>Sar</taxon>
        <taxon>Alveolata</taxon>
        <taxon>Ciliophora</taxon>
        <taxon>Intramacronucleata</taxon>
        <taxon>Spirotrichea</taxon>
        <taxon>Stichotrichia</taxon>
        <taxon>Sporadotrichida</taxon>
        <taxon>Oxytrichidae</taxon>
        <taxon>Stylonychinae</taxon>
        <taxon>Stylonychia</taxon>
    </lineage>
</organism>